<organism evidence="1 2">
    <name type="scientific">Citrus sinensis</name>
    <name type="common">Sweet orange</name>
    <name type="synonym">Citrus aurantium var. sinensis</name>
    <dbReference type="NCBI Taxonomy" id="2711"/>
    <lineage>
        <taxon>Eukaryota</taxon>
        <taxon>Viridiplantae</taxon>
        <taxon>Streptophyta</taxon>
        <taxon>Embryophyta</taxon>
        <taxon>Tracheophyta</taxon>
        <taxon>Spermatophyta</taxon>
        <taxon>Magnoliopsida</taxon>
        <taxon>eudicotyledons</taxon>
        <taxon>Gunneridae</taxon>
        <taxon>Pentapetalae</taxon>
        <taxon>rosids</taxon>
        <taxon>malvids</taxon>
        <taxon>Sapindales</taxon>
        <taxon>Rutaceae</taxon>
        <taxon>Aurantioideae</taxon>
        <taxon>Citrus</taxon>
    </lineage>
</organism>
<protein>
    <submittedName>
        <fullName evidence="1">Uncharacterized protein</fullName>
    </submittedName>
</protein>
<accession>A0A067ECV8</accession>
<evidence type="ECO:0000313" key="2">
    <source>
        <dbReference type="Proteomes" id="UP000027120"/>
    </source>
</evidence>
<evidence type="ECO:0000313" key="1">
    <source>
        <dbReference type="EMBL" id="KDO51690.1"/>
    </source>
</evidence>
<dbReference type="Proteomes" id="UP000027120">
    <property type="component" value="Unassembled WGS sequence"/>
</dbReference>
<sequence>METGCDYTNRIAEILCPPLVNDKYVCFLASEYRRVSLAKLVDGLLWISPHMENLSIKYDLYCWKYKLSFQVGCIFHLWELKT</sequence>
<proteinExistence type="predicted"/>
<reference evidence="1 2" key="1">
    <citation type="submission" date="2014-04" db="EMBL/GenBank/DDBJ databases">
        <authorList>
            <consortium name="International Citrus Genome Consortium"/>
            <person name="Gmitter F."/>
            <person name="Chen C."/>
            <person name="Farmerie W."/>
            <person name="Harkins T."/>
            <person name="Desany B."/>
            <person name="Mohiuddin M."/>
            <person name="Kodira C."/>
            <person name="Borodovsky M."/>
            <person name="Lomsadze A."/>
            <person name="Burns P."/>
            <person name="Jenkins J."/>
            <person name="Prochnik S."/>
            <person name="Shu S."/>
            <person name="Chapman J."/>
            <person name="Pitluck S."/>
            <person name="Schmutz J."/>
            <person name="Rokhsar D."/>
        </authorList>
    </citation>
    <scope>NUCLEOTIDE SEQUENCE</scope>
</reference>
<keyword evidence="2" id="KW-1185">Reference proteome</keyword>
<dbReference type="PaxDb" id="2711-XP_006465003.1"/>
<gene>
    <name evidence="1" type="ORF">CISIN_1g034829mg</name>
</gene>
<dbReference type="AlphaFoldDB" id="A0A067ECV8"/>
<dbReference type="EMBL" id="KK785050">
    <property type="protein sequence ID" value="KDO51690.1"/>
    <property type="molecule type" value="Genomic_DNA"/>
</dbReference>
<name>A0A067ECV8_CITSI</name>